<dbReference type="EMBL" id="ATBP01000996">
    <property type="protein sequence ID" value="ETR68325.1"/>
    <property type="molecule type" value="Genomic_DNA"/>
</dbReference>
<dbReference type="InterPro" id="IPR001173">
    <property type="entry name" value="Glyco_trans_2-like"/>
</dbReference>
<dbReference type="AlphaFoldDB" id="A0A1V1P0P4"/>
<dbReference type="Gene3D" id="3.90.550.10">
    <property type="entry name" value="Spore Coat Polysaccharide Biosynthesis Protein SpsA, Chain A"/>
    <property type="match status" value="1"/>
</dbReference>
<dbReference type="Proteomes" id="UP000189670">
    <property type="component" value="Unassembled WGS sequence"/>
</dbReference>
<evidence type="ECO:0000313" key="2">
    <source>
        <dbReference type="EMBL" id="ETR68325.1"/>
    </source>
</evidence>
<dbReference type="Pfam" id="PF00535">
    <property type="entry name" value="Glycos_transf_2"/>
    <property type="match status" value="1"/>
</dbReference>
<keyword evidence="2" id="KW-0808">Transferase</keyword>
<sequence>MSLHNPLISVLLSMYNDEKYIQQSISSLIQQTYKNWELIAIDDGSQDNTHNIVKQITDPRIKIYRQKNQGLTRSLNIAASYAKGEFLARQDSDDISLPTRFERQIDLFKENPDYFIVGSDLAFINEKDEIVETRTCARNKFQAIQKLGQLSAPLGHGSIMLRRSAFDKINGYDESYPVSQDFDLLLRLSQLDGEMGSVPEILYKWRVHPDSVTSKKMVVSTCSGGKSAQECQANPSARFLQKKLCKISIDQIICWFFLHNVFTTGILSL</sequence>
<organism evidence="2 3">
    <name type="scientific">Candidatus Magnetoglobus multicellularis str. Araruama</name>
    <dbReference type="NCBI Taxonomy" id="890399"/>
    <lineage>
        <taxon>Bacteria</taxon>
        <taxon>Pseudomonadati</taxon>
        <taxon>Thermodesulfobacteriota</taxon>
        <taxon>Desulfobacteria</taxon>
        <taxon>Desulfobacterales</taxon>
        <taxon>Desulfobacteraceae</taxon>
        <taxon>Candidatus Magnetoglobus</taxon>
    </lineage>
</organism>
<comment type="caution">
    <text evidence="2">The sequence shown here is derived from an EMBL/GenBank/DDBJ whole genome shotgun (WGS) entry which is preliminary data.</text>
</comment>
<accession>A0A1V1P0P4</accession>
<evidence type="ECO:0000313" key="3">
    <source>
        <dbReference type="Proteomes" id="UP000189670"/>
    </source>
</evidence>
<feature type="domain" description="Glycosyltransferase 2-like" evidence="1">
    <location>
        <begin position="9"/>
        <end position="169"/>
    </location>
</feature>
<dbReference type="GO" id="GO:0016758">
    <property type="term" value="F:hexosyltransferase activity"/>
    <property type="evidence" value="ECO:0007669"/>
    <property type="project" value="UniProtKB-ARBA"/>
</dbReference>
<dbReference type="PANTHER" id="PTHR22916">
    <property type="entry name" value="GLYCOSYLTRANSFERASE"/>
    <property type="match status" value="1"/>
</dbReference>
<dbReference type="SUPFAM" id="SSF53448">
    <property type="entry name" value="Nucleotide-diphospho-sugar transferases"/>
    <property type="match status" value="1"/>
</dbReference>
<dbReference type="InterPro" id="IPR029044">
    <property type="entry name" value="Nucleotide-diphossugar_trans"/>
</dbReference>
<proteinExistence type="predicted"/>
<name>A0A1V1P0P4_9BACT</name>
<dbReference type="PANTHER" id="PTHR22916:SF3">
    <property type="entry name" value="UDP-GLCNAC:BETAGAL BETA-1,3-N-ACETYLGLUCOSAMINYLTRANSFERASE-LIKE PROTEIN 1"/>
    <property type="match status" value="1"/>
</dbReference>
<gene>
    <name evidence="2" type="ORF">OMM_04634</name>
</gene>
<reference evidence="3" key="1">
    <citation type="submission" date="2012-11" db="EMBL/GenBank/DDBJ databases">
        <authorList>
            <person name="Lucero-Rivera Y.E."/>
            <person name="Tovar-Ramirez D."/>
        </authorList>
    </citation>
    <scope>NUCLEOTIDE SEQUENCE [LARGE SCALE GENOMIC DNA]</scope>
    <source>
        <strain evidence="3">Araruama</strain>
    </source>
</reference>
<protein>
    <submittedName>
        <fullName evidence="2">Glycosyltransferase</fullName>
    </submittedName>
</protein>
<evidence type="ECO:0000259" key="1">
    <source>
        <dbReference type="Pfam" id="PF00535"/>
    </source>
</evidence>